<dbReference type="RefSeq" id="XP_001702724.2">
    <property type="nucleotide sequence ID" value="XM_001702672.3"/>
</dbReference>
<dbReference type="InterPro" id="IPR050910">
    <property type="entry name" value="JMJD6_ArgDemeth/LysHydrox"/>
</dbReference>
<keyword evidence="10" id="KW-0539">Nucleus</keyword>
<feature type="region of interest" description="Disordered" evidence="11">
    <location>
        <begin position="253"/>
        <end position="298"/>
    </location>
</feature>
<evidence type="ECO:0000313" key="13">
    <source>
        <dbReference type="Proteomes" id="UP000006906"/>
    </source>
</evidence>
<evidence type="ECO:0000256" key="3">
    <source>
        <dbReference type="ARBA" id="ARBA00022723"/>
    </source>
</evidence>
<evidence type="ECO:0000256" key="7">
    <source>
        <dbReference type="ARBA" id="ARBA00023004"/>
    </source>
</evidence>
<sequence>MASEMASIDPVLHNAEDPSSVLVGGNQPMKQQEQSARPLCRWAGSARKKAGSNPVVCCNPSCHTRRMILQYRCICAPCGLYFCSASCIRDGHVRRRGGCVLTAAESDVRNDVRWRLQERRPLTAAAAGMSRLANTLAARAACAPEGCRGQVASVAACIRTLVGRRDGYNQHCVHIRDGAACSVCRHQVLFVGYAYPKWQQEPQKPPKRQKMAAGQEQEQEREQEQWVITSRGLGDEVLCGVCGAWQQLWHDQQRQGLRQPGSDHAGPEPSVAVATTSGSSGSDSPDDSGGPFHRGLRLRSLVPAPGPALVRVTALHKLGRSLVTDVLLNQTLCGQQALVQPLDSQKPTVEPVAAFLRRHKEQQQRGRGASSSGKDGIGGGTNSDQGEQASAAEQDQDQNQDRDQPEVPVWAAGPTQAHPAGAADVLVELPYFQDFDTGMADAMSVLMAQPRLPDALQRPPYDRYHLLVPTAAAAAPAASSHQSRLLRLLRVLAPPNPLLQAPDVVRRSARTSCRLIIAPQALVARSTDGGGEAAAATASMRTSRRGAAGAAAAAAAAGGSGGHGAPPAEQGQQPCGQPHTRAQQRALMPRFRGGVTGMHLDPTRTCNLAMAPASMSPEERRTLVLARWVCVSPAGLARMLQAVYSLLQTEPAAAVLAKVQLCPGLLLGKGSRMLFTADGAAWLRERLLPGEVLELEQRHGEVVEVPTGWAHQVVNEHTCVKLAFDRSCLLDVAADFELLHLVREVDARLPPDAAVTATALLLDDTPRVEQTMLDALDWLLVSSN</sequence>
<evidence type="ECO:0000256" key="11">
    <source>
        <dbReference type="SAM" id="MobiDB-lite"/>
    </source>
</evidence>
<keyword evidence="13" id="KW-1185">Reference proteome</keyword>
<feature type="region of interest" description="Disordered" evidence="11">
    <location>
        <begin position="359"/>
        <end position="415"/>
    </location>
</feature>
<evidence type="ECO:0000256" key="4">
    <source>
        <dbReference type="ARBA" id="ARBA00022853"/>
    </source>
</evidence>
<feature type="region of interest" description="Disordered" evidence="11">
    <location>
        <begin position="199"/>
        <end position="224"/>
    </location>
</feature>
<keyword evidence="3" id="KW-0479">Metal-binding</keyword>
<gene>
    <name evidence="12" type="ORF">CHLRE_10g426550v5</name>
</gene>
<dbReference type="PANTHER" id="PTHR12480:SF32">
    <property type="entry name" value="BIFUNCTIONAL ARGININE DEMETHYLASE AND LYSYL-HYDROXYLASE JMJD6"/>
    <property type="match status" value="1"/>
</dbReference>
<evidence type="ECO:0000256" key="9">
    <source>
        <dbReference type="ARBA" id="ARBA00023163"/>
    </source>
</evidence>
<dbReference type="EMBL" id="CM008971">
    <property type="protein sequence ID" value="PNW77202.1"/>
    <property type="molecule type" value="Genomic_DNA"/>
</dbReference>
<evidence type="ECO:0008006" key="14">
    <source>
        <dbReference type="Google" id="ProtNLM"/>
    </source>
</evidence>
<evidence type="ECO:0000256" key="5">
    <source>
        <dbReference type="ARBA" id="ARBA00022964"/>
    </source>
</evidence>
<organism evidence="12 13">
    <name type="scientific">Chlamydomonas reinhardtii</name>
    <name type="common">Chlamydomonas smithii</name>
    <dbReference type="NCBI Taxonomy" id="3055"/>
    <lineage>
        <taxon>Eukaryota</taxon>
        <taxon>Viridiplantae</taxon>
        <taxon>Chlorophyta</taxon>
        <taxon>core chlorophytes</taxon>
        <taxon>Chlorophyceae</taxon>
        <taxon>CS clade</taxon>
        <taxon>Chlamydomonadales</taxon>
        <taxon>Chlamydomonadaceae</taxon>
        <taxon>Chlamydomonas</taxon>
    </lineage>
</organism>
<dbReference type="InParanoid" id="A0A2K3D9J5"/>
<protein>
    <recommendedName>
        <fullName evidence="14">JmjC domain-containing protein</fullName>
    </recommendedName>
</protein>
<reference evidence="12 13" key="1">
    <citation type="journal article" date="2007" name="Science">
        <title>The Chlamydomonas genome reveals the evolution of key animal and plant functions.</title>
        <authorList>
            <person name="Merchant S.S."/>
            <person name="Prochnik S.E."/>
            <person name="Vallon O."/>
            <person name="Harris E.H."/>
            <person name="Karpowicz S.J."/>
            <person name="Witman G.B."/>
            <person name="Terry A."/>
            <person name="Salamov A."/>
            <person name="Fritz-Laylin L.K."/>
            <person name="Marechal-Drouard L."/>
            <person name="Marshall W.F."/>
            <person name="Qu L.H."/>
            <person name="Nelson D.R."/>
            <person name="Sanderfoot A.A."/>
            <person name="Spalding M.H."/>
            <person name="Kapitonov V.V."/>
            <person name="Ren Q."/>
            <person name="Ferris P."/>
            <person name="Lindquist E."/>
            <person name="Shapiro H."/>
            <person name="Lucas S.M."/>
            <person name="Grimwood J."/>
            <person name="Schmutz J."/>
            <person name="Cardol P."/>
            <person name="Cerutti H."/>
            <person name="Chanfreau G."/>
            <person name="Chen C.L."/>
            <person name="Cognat V."/>
            <person name="Croft M.T."/>
            <person name="Dent R."/>
            <person name="Dutcher S."/>
            <person name="Fernandez E."/>
            <person name="Fukuzawa H."/>
            <person name="Gonzalez-Ballester D."/>
            <person name="Gonzalez-Halphen D."/>
            <person name="Hallmann A."/>
            <person name="Hanikenne M."/>
            <person name="Hippler M."/>
            <person name="Inwood W."/>
            <person name="Jabbari K."/>
            <person name="Kalanon M."/>
            <person name="Kuras R."/>
            <person name="Lefebvre P.A."/>
            <person name="Lemaire S.D."/>
            <person name="Lobanov A.V."/>
            <person name="Lohr M."/>
            <person name="Manuell A."/>
            <person name="Meier I."/>
            <person name="Mets L."/>
            <person name="Mittag M."/>
            <person name="Mittelmeier T."/>
            <person name="Moroney J.V."/>
            <person name="Moseley J."/>
            <person name="Napoli C."/>
            <person name="Nedelcu A.M."/>
            <person name="Niyogi K."/>
            <person name="Novoselov S.V."/>
            <person name="Paulsen I.T."/>
            <person name="Pazour G."/>
            <person name="Purton S."/>
            <person name="Ral J.P."/>
            <person name="Riano-Pachon D.M."/>
            <person name="Riekhof W."/>
            <person name="Rymarquis L."/>
            <person name="Schroda M."/>
            <person name="Stern D."/>
            <person name="Umen J."/>
            <person name="Willows R."/>
            <person name="Wilson N."/>
            <person name="Zimmer S.L."/>
            <person name="Allmer J."/>
            <person name="Balk J."/>
            <person name="Bisova K."/>
            <person name="Chen C.J."/>
            <person name="Elias M."/>
            <person name="Gendler K."/>
            <person name="Hauser C."/>
            <person name="Lamb M.R."/>
            <person name="Ledford H."/>
            <person name="Long J.C."/>
            <person name="Minagawa J."/>
            <person name="Page M.D."/>
            <person name="Pan J."/>
            <person name="Pootakham W."/>
            <person name="Roje S."/>
            <person name="Rose A."/>
            <person name="Stahlberg E."/>
            <person name="Terauchi A.M."/>
            <person name="Yang P."/>
            <person name="Ball S."/>
            <person name="Bowler C."/>
            <person name="Dieckmann C.L."/>
            <person name="Gladyshev V.N."/>
            <person name="Green P."/>
            <person name="Jorgensen R."/>
            <person name="Mayfield S."/>
            <person name="Mueller-Roeber B."/>
            <person name="Rajamani S."/>
            <person name="Sayre R.T."/>
            <person name="Brokstein P."/>
            <person name="Dubchak I."/>
            <person name="Goodstein D."/>
            <person name="Hornick L."/>
            <person name="Huang Y.W."/>
            <person name="Jhaveri J."/>
            <person name="Luo Y."/>
            <person name="Martinez D."/>
            <person name="Ngau W.C."/>
            <person name="Otillar B."/>
            <person name="Poliakov A."/>
            <person name="Porter A."/>
            <person name="Szajkowski L."/>
            <person name="Werner G."/>
            <person name="Zhou K."/>
            <person name="Grigoriev I.V."/>
            <person name="Rokhsar D.S."/>
            <person name="Grossman A.R."/>
        </authorList>
    </citation>
    <scope>NUCLEOTIDE SEQUENCE [LARGE SCALE GENOMIC DNA]</scope>
    <source>
        <strain evidence="13">CC-503</strain>
    </source>
</reference>
<feature type="compositionally biased region" description="Low complexity" evidence="11">
    <location>
        <begin position="277"/>
        <end position="291"/>
    </location>
</feature>
<evidence type="ECO:0000256" key="2">
    <source>
        <dbReference type="ARBA" id="ARBA00004123"/>
    </source>
</evidence>
<dbReference type="AlphaFoldDB" id="A0A2K3D9J5"/>
<dbReference type="GO" id="GO:0106140">
    <property type="term" value="F:P-TEFb complex binding"/>
    <property type="evidence" value="ECO:0000318"/>
    <property type="project" value="GO_Central"/>
</dbReference>
<proteinExistence type="predicted"/>
<dbReference type="GeneID" id="5728177"/>
<dbReference type="OrthoDB" id="1667110at2759"/>
<keyword evidence="8" id="KW-0805">Transcription regulation</keyword>
<feature type="region of interest" description="Disordered" evidence="11">
    <location>
        <begin position="554"/>
        <end position="581"/>
    </location>
</feature>
<dbReference type="GO" id="GO:0005737">
    <property type="term" value="C:cytoplasm"/>
    <property type="evidence" value="ECO:0000318"/>
    <property type="project" value="GO_Central"/>
</dbReference>
<keyword evidence="4" id="KW-0156">Chromatin regulator</keyword>
<keyword evidence="7" id="KW-0408">Iron</keyword>
<dbReference type="PaxDb" id="3055-EDP06503"/>
<comment type="subcellular location">
    <subcellularLocation>
        <location evidence="2">Nucleus</location>
    </subcellularLocation>
</comment>
<dbReference type="ExpressionAtlas" id="A0A2K3D9J5">
    <property type="expression patterns" value="baseline and differential"/>
</dbReference>
<dbReference type="KEGG" id="cre:CHLRE_10g426550v5"/>
<evidence type="ECO:0000256" key="8">
    <source>
        <dbReference type="ARBA" id="ARBA00023015"/>
    </source>
</evidence>
<feature type="compositionally biased region" description="Low complexity" evidence="11">
    <location>
        <begin position="384"/>
        <end position="393"/>
    </location>
</feature>
<dbReference type="SUPFAM" id="SSF51197">
    <property type="entry name" value="Clavaminate synthase-like"/>
    <property type="match status" value="1"/>
</dbReference>
<dbReference type="GO" id="GO:0033749">
    <property type="term" value="F:histone H4R3 demethylase activity"/>
    <property type="evidence" value="ECO:0000318"/>
    <property type="project" value="GO_Central"/>
</dbReference>
<feature type="compositionally biased region" description="Polar residues" evidence="11">
    <location>
        <begin position="570"/>
        <end position="581"/>
    </location>
</feature>
<evidence type="ECO:0000313" key="12">
    <source>
        <dbReference type="EMBL" id="PNW77202.1"/>
    </source>
</evidence>
<evidence type="ECO:0000256" key="1">
    <source>
        <dbReference type="ARBA" id="ARBA00001954"/>
    </source>
</evidence>
<dbReference type="Proteomes" id="UP000006906">
    <property type="component" value="Chromosome 10"/>
</dbReference>
<accession>A0A2K3D9J5</accession>
<keyword evidence="6" id="KW-0560">Oxidoreductase</keyword>
<dbReference type="Gramene" id="PNW77202">
    <property type="protein sequence ID" value="PNW77202"/>
    <property type="gene ID" value="CHLRE_10g426550v5"/>
</dbReference>
<evidence type="ECO:0000256" key="6">
    <source>
        <dbReference type="ARBA" id="ARBA00023002"/>
    </source>
</evidence>
<dbReference type="GO" id="GO:0005634">
    <property type="term" value="C:nucleus"/>
    <property type="evidence" value="ECO:0000318"/>
    <property type="project" value="GO_Central"/>
</dbReference>
<dbReference type="Gene3D" id="2.60.120.650">
    <property type="entry name" value="Cupin"/>
    <property type="match status" value="1"/>
</dbReference>
<name>A0A2K3D9J5_CHLRE</name>
<keyword evidence="9" id="KW-0804">Transcription</keyword>
<dbReference type="PANTHER" id="PTHR12480">
    <property type="entry name" value="ARGININE DEMETHYLASE AND LYSYL-HYDROXYLASE JMJD"/>
    <property type="match status" value="1"/>
</dbReference>
<comment type="cofactor">
    <cofactor evidence="1">
        <name>Fe(2+)</name>
        <dbReference type="ChEBI" id="CHEBI:29033"/>
    </cofactor>
</comment>
<dbReference type="GO" id="GO:0046872">
    <property type="term" value="F:metal ion binding"/>
    <property type="evidence" value="ECO:0007669"/>
    <property type="project" value="UniProtKB-KW"/>
</dbReference>
<evidence type="ECO:0000256" key="10">
    <source>
        <dbReference type="ARBA" id="ARBA00023242"/>
    </source>
</evidence>
<keyword evidence="5" id="KW-0223">Dioxygenase</keyword>